<gene>
    <name evidence="2" type="ORF">OH76DRAFT_1115400</name>
</gene>
<sequence>MEWTGRSLVSEIAQDRPTREHKYFGRLADRCRLVNLVSASVYKAPPTASHLLTLTGLLLLCATRPADARAPTVTGGLAGVHPSRRLGEHRPTG</sequence>
<keyword evidence="3" id="KW-1185">Reference proteome</keyword>
<dbReference type="EMBL" id="KZ857454">
    <property type="protein sequence ID" value="RDX44150.1"/>
    <property type="molecule type" value="Genomic_DNA"/>
</dbReference>
<evidence type="ECO:0000256" key="1">
    <source>
        <dbReference type="SAM" id="MobiDB-lite"/>
    </source>
</evidence>
<reference evidence="2 3" key="1">
    <citation type="journal article" date="2018" name="Biotechnol. Biofuels">
        <title>Integrative visual omics of the white-rot fungus Polyporus brumalis exposes the biotechnological potential of its oxidative enzymes for delignifying raw plant biomass.</title>
        <authorList>
            <person name="Miyauchi S."/>
            <person name="Rancon A."/>
            <person name="Drula E."/>
            <person name="Hage H."/>
            <person name="Chaduli D."/>
            <person name="Favel A."/>
            <person name="Grisel S."/>
            <person name="Henrissat B."/>
            <person name="Herpoel-Gimbert I."/>
            <person name="Ruiz-Duenas F.J."/>
            <person name="Chevret D."/>
            <person name="Hainaut M."/>
            <person name="Lin J."/>
            <person name="Wang M."/>
            <person name="Pangilinan J."/>
            <person name="Lipzen A."/>
            <person name="Lesage-Meessen L."/>
            <person name="Navarro D."/>
            <person name="Riley R."/>
            <person name="Grigoriev I.V."/>
            <person name="Zhou S."/>
            <person name="Raouche S."/>
            <person name="Rosso M.N."/>
        </authorList>
    </citation>
    <scope>NUCLEOTIDE SEQUENCE [LARGE SCALE GENOMIC DNA]</scope>
    <source>
        <strain evidence="2 3">BRFM 1820</strain>
    </source>
</reference>
<evidence type="ECO:0000313" key="2">
    <source>
        <dbReference type="EMBL" id="RDX44150.1"/>
    </source>
</evidence>
<accession>A0A371CV53</accession>
<name>A0A371CV53_9APHY</name>
<evidence type="ECO:0000313" key="3">
    <source>
        <dbReference type="Proteomes" id="UP000256964"/>
    </source>
</evidence>
<proteinExistence type="predicted"/>
<feature type="region of interest" description="Disordered" evidence="1">
    <location>
        <begin position="73"/>
        <end position="93"/>
    </location>
</feature>
<dbReference type="AlphaFoldDB" id="A0A371CV53"/>
<dbReference type="Proteomes" id="UP000256964">
    <property type="component" value="Unassembled WGS sequence"/>
</dbReference>
<organism evidence="2 3">
    <name type="scientific">Lentinus brumalis</name>
    <dbReference type="NCBI Taxonomy" id="2498619"/>
    <lineage>
        <taxon>Eukaryota</taxon>
        <taxon>Fungi</taxon>
        <taxon>Dikarya</taxon>
        <taxon>Basidiomycota</taxon>
        <taxon>Agaricomycotina</taxon>
        <taxon>Agaricomycetes</taxon>
        <taxon>Polyporales</taxon>
        <taxon>Polyporaceae</taxon>
        <taxon>Lentinus</taxon>
    </lineage>
</organism>
<protein>
    <submittedName>
        <fullName evidence="2">Uncharacterized protein</fullName>
    </submittedName>
</protein>